<dbReference type="Gene3D" id="3.40.30.10">
    <property type="entry name" value="Glutaredoxin"/>
    <property type="match status" value="1"/>
</dbReference>
<dbReference type="GO" id="GO:0005737">
    <property type="term" value="C:cytoplasm"/>
    <property type="evidence" value="ECO:0007669"/>
    <property type="project" value="UniProtKB-ARBA"/>
</dbReference>
<dbReference type="InterPro" id="IPR004045">
    <property type="entry name" value="Glutathione_S-Trfase_N"/>
</dbReference>
<reference evidence="7 8" key="1">
    <citation type="journal article" date="2016" name="Mol. Biol. Evol.">
        <title>Comparative Genomics of Early-Diverging Mushroom-Forming Fungi Provides Insights into the Origins of Lignocellulose Decay Capabilities.</title>
        <authorList>
            <person name="Nagy L.G."/>
            <person name="Riley R."/>
            <person name="Tritt A."/>
            <person name="Adam C."/>
            <person name="Daum C."/>
            <person name="Floudas D."/>
            <person name="Sun H."/>
            <person name="Yadav J.S."/>
            <person name="Pangilinan J."/>
            <person name="Larsson K.H."/>
            <person name="Matsuura K."/>
            <person name="Barry K."/>
            <person name="Labutti K."/>
            <person name="Kuo R."/>
            <person name="Ohm R.A."/>
            <person name="Bhattacharya S.S."/>
            <person name="Shirouzu T."/>
            <person name="Yoshinaga Y."/>
            <person name="Martin F.M."/>
            <person name="Grigoriev I.V."/>
            <person name="Hibbett D.S."/>
        </authorList>
    </citation>
    <scope>NUCLEOTIDE SEQUENCE [LARGE SCALE GENOMIC DNA]</scope>
    <source>
        <strain evidence="7 8">HHB12733</strain>
    </source>
</reference>
<evidence type="ECO:0000256" key="2">
    <source>
        <dbReference type="ARBA" id="ARBA00012452"/>
    </source>
</evidence>
<evidence type="ECO:0000313" key="7">
    <source>
        <dbReference type="EMBL" id="KZT53751.1"/>
    </source>
</evidence>
<dbReference type="SFLD" id="SFLDS00019">
    <property type="entry name" value="Glutathione_Transferase_(cytos"/>
    <property type="match status" value="1"/>
</dbReference>
<gene>
    <name evidence="7" type="ORF">CALCODRAFT_500798</name>
</gene>
<comment type="similarity">
    <text evidence="1">Belongs to the GST superfamily.</text>
</comment>
<dbReference type="PANTHER" id="PTHR44051:SF9">
    <property type="entry name" value="GLUTATHIONE S-TRANSFERASE 1"/>
    <property type="match status" value="1"/>
</dbReference>
<name>A0A165DXN2_9BASI</name>
<dbReference type="STRING" id="1353952.A0A165DXN2"/>
<dbReference type="FunFam" id="3.40.30.10:FF:000156">
    <property type="entry name" value="Glutathione S-transferase 1"/>
    <property type="match status" value="1"/>
</dbReference>
<dbReference type="CDD" id="cd03046">
    <property type="entry name" value="GST_N_GTT1_like"/>
    <property type="match status" value="1"/>
</dbReference>
<dbReference type="SUPFAM" id="SSF47616">
    <property type="entry name" value="GST C-terminal domain-like"/>
    <property type="match status" value="1"/>
</dbReference>
<dbReference type="GO" id="GO:0004364">
    <property type="term" value="F:glutathione transferase activity"/>
    <property type="evidence" value="ECO:0007669"/>
    <property type="project" value="UniProtKB-EC"/>
</dbReference>
<evidence type="ECO:0000256" key="1">
    <source>
        <dbReference type="ARBA" id="ARBA00007409"/>
    </source>
</evidence>
<dbReference type="FunCoup" id="A0A165DXN2">
    <property type="interactions" value="305"/>
</dbReference>
<comment type="catalytic activity">
    <reaction evidence="4">
        <text>RX + glutathione = an S-substituted glutathione + a halide anion + H(+)</text>
        <dbReference type="Rhea" id="RHEA:16437"/>
        <dbReference type="ChEBI" id="CHEBI:15378"/>
        <dbReference type="ChEBI" id="CHEBI:16042"/>
        <dbReference type="ChEBI" id="CHEBI:17792"/>
        <dbReference type="ChEBI" id="CHEBI:57925"/>
        <dbReference type="ChEBI" id="CHEBI:90779"/>
        <dbReference type="EC" id="2.5.1.18"/>
    </reaction>
</comment>
<dbReference type="AlphaFoldDB" id="A0A165DXN2"/>
<organism evidence="7 8">
    <name type="scientific">Calocera cornea HHB12733</name>
    <dbReference type="NCBI Taxonomy" id="1353952"/>
    <lineage>
        <taxon>Eukaryota</taxon>
        <taxon>Fungi</taxon>
        <taxon>Dikarya</taxon>
        <taxon>Basidiomycota</taxon>
        <taxon>Agaricomycotina</taxon>
        <taxon>Dacrymycetes</taxon>
        <taxon>Dacrymycetales</taxon>
        <taxon>Dacrymycetaceae</taxon>
        <taxon>Calocera</taxon>
    </lineage>
</organism>
<dbReference type="Gene3D" id="1.20.1050.10">
    <property type="match status" value="1"/>
</dbReference>
<protein>
    <recommendedName>
        <fullName evidence="2">glutathione transferase</fullName>
        <ecNumber evidence="2">2.5.1.18</ecNumber>
    </recommendedName>
</protein>
<evidence type="ECO:0000256" key="4">
    <source>
        <dbReference type="ARBA" id="ARBA00047960"/>
    </source>
</evidence>
<dbReference type="EMBL" id="KV424030">
    <property type="protein sequence ID" value="KZT53751.1"/>
    <property type="molecule type" value="Genomic_DNA"/>
</dbReference>
<dbReference type="Proteomes" id="UP000076842">
    <property type="component" value="Unassembled WGS sequence"/>
</dbReference>
<dbReference type="PROSITE" id="PS50404">
    <property type="entry name" value="GST_NTER"/>
    <property type="match status" value="1"/>
</dbReference>
<dbReference type="EC" id="2.5.1.18" evidence="2"/>
<dbReference type="SUPFAM" id="SSF52833">
    <property type="entry name" value="Thioredoxin-like"/>
    <property type="match status" value="1"/>
</dbReference>
<dbReference type="InParanoid" id="A0A165DXN2"/>
<keyword evidence="3" id="KW-0808">Transferase</keyword>
<keyword evidence="8" id="KW-1185">Reference proteome</keyword>
<dbReference type="GO" id="GO:0004602">
    <property type="term" value="F:glutathione peroxidase activity"/>
    <property type="evidence" value="ECO:0007669"/>
    <property type="project" value="UniProtKB-ARBA"/>
</dbReference>
<proteinExistence type="inferred from homology"/>
<sequence length="295" mass="31248">MSTQEQTAPAPEGNPLAPDLATGPVHSEPVAAPSENVGEEATAGATAAAAAGIAAATESAVAGDVSTDPAAAAEKKIVLHHLDDSRSQRVLWLLEELGVPYEIKYYKRLPSKTAPPELKKIHPLGKSPIITDGPITLAESGAIVEYLIAKYGKGRFVPTEEGWVDNLYYNHYSEGTIQPILVMGLIFTLIPQRSPFLIRPITLAICKNVLNVLVDPQVKANAAMIEAHLAKSPSGWFAGGPEPTSADFLMSFACETLIARGGNSAGEKTKAFVSMVHGRDAYKRGLEKGGSYAYA</sequence>
<accession>A0A165DXN2</accession>
<feature type="domain" description="GST N-terminal" evidence="6">
    <location>
        <begin position="74"/>
        <end position="155"/>
    </location>
</feature>
<dbReference type="Pfam" id="PF02798">
    <property type="entry name" value="GST_N"/>
    <property type="match status" value="1"/>
</dbReference>
<dbReference type="InterPro" id="IPR040079">
    <property type="entry name" value="Glutathione_S-Trfase"/>
</dbReference>
<evidence type="ECO:0000256" key="3">
    <source>
        <dbReference type="ARBA" id="ARBA00022679"/>
    </source>
</evidence>
<dbReference type="InterPro" id="IPR036249">
    <property type="entry name" value="Thioredoxin-like_sf"/>
</dbReference>
<feature type="region of interest" description="Disordered" evidence="5">
    <location>
        <begin position="1"/>
        <end position="43"/>
    </location>
</feature>
<dbReference type="OrthoDB" id="2098326at2759"/>
<evidence type="ECO:0000256" key="5">
    <source>
        <dbReference type="SAM" id="MobiDB-lite"/>
    </source>
</evidence>
<dbReference type="SFLD" id="SFLDG00358">
    <property type="entry name" value="Main_(cytGST)"/>
    <property type="match status" value="1"/>
</dbReference>
<dbReference type="PANTHER" id="PTHR44051">
    <property type="entry name" value="GLUTATHIONE S-TRANSFERASE-RELATED"/>
    <property type="match status" value="1"/>
</dbReference>
<dbReference type="InterPro" id="IPR036282">
    <property type="entry name" value="Glutathione-S-Trfase_C_sf"/>
</dbReference>
<evidence type="ECO:0000313" key="8">
    <source>
        <dbReference type="Proteomes" id="UP000076842"/>
    </source>
</evidence>
<evidence type="ECO:0000259" key="6">
    <source>
        <dbReference type="PROSITE" id="PS50404"/>
    </source>
</evidence>